<keyword evidence="3" id="KW-1185">Reference proteome</keyword>
<dbReference type="Proteomes" id="UP001596222">
    <property type="component" value="Unassembled WGS sequence"/>
</dbReference>
<sequence>MTSTPILFECEYRGERYTGFAKPAPGEPLTLYRVTEGQVREAVIATSGPEALVAALTDGAEWITVADGDPQLRFLPPLLPTSSNNALLSGFMRTHKSKFDTEPAEGEAFIAPNWFFKGFGSWLRMPGETLTVPASAVALIEEPEVALVYVNDADGTPHYAGYTFGNDLCDIGLHRRNPGWNPYCKLCDTSMAPWLFLGEPPRSVTGRVTIEREGVAAWEGNFDCGEDSLYFKVGDMTDHLFTYPAVRRPGLVNYVLLGADEASFHDGFRIADGDRITIDVKSHGVVLANTVSFGGTGTGTGTGNGTGNGNGNGTGSVAA</sequence>
<name>A0ABV9ZV44_9ACTN</name>
<dbReference type="RefSeq" id="WP_382035917.1">
    <property type="nucleotide sequence ID" value="NZ_JBHSKJ010000001.1"/>
</dbReference>
<evidence type="ECO:0000313" key="3">
    <source>
        <dbReference type="Proteomes" id="UP001596222"/>
    </source>
</evidence>
<keyword evidence="2" id="KW-0378">Hydrolase</keyword>
<organism evidence="2 3">
    <name type="scientific">Streptomyces aureoversilis</name>
    <dbReference type="NCBI Taxonomy" id="67277"/>
    <lineage>
        <taxon>Bacteria</taxon>
        <taxon>Bacillati</taxon>
        <taxon>Actinomycetota</taxon>
        <taxon>Actinomycetes</taxon>
        <taxon>Kitasatosporales</taxon>
        <taxon>Streptomycetaceae</taxon>
        <taxon>Streptomyces</taxon>
    </lineage>
</organism>
<dbReference type="InterPro" id="IPR036663">
    <property type="entry name" value="Fumarylacetoacetase_C_sf"/>
</dbReference>
<dbReference type="EMBL" id="JBHSKJ010000001">
    <property type="protein sequence ID" value="MFC5143309.1"/>
    <property type="molecule type" value="Genomic_DNA"/>
</dbReference>
<accession>A0ABV9ZV44</accession>
<comment type="caution">
    <text evidence="2">The sequence shown here is derived from an EMBL/GenBank/DDBJ whole genome shotgun (WGS) entry which is preliminary data.</text>
</comment>
<feature type="region of interest" description="Disordered" evidence="1">
    <location>
        <begin position="296"/>
        <end position="319"/>
    </location>
</feature>
<proteinExistence type="predicted"/>
<dbReference type="Gene3D" id="3.90.850.10">
    <property type="entry name" value="Fumarylacetoacetase-like, C-terminal domain"/>
    <property type="match status" value="1"/>
</dbReference>
<dbReference type="GO" id="GO:0016787">
    <property type="term" value="F:hydrolase activity"/>
    <property type="evidence" value="ECO:0007669"/>
    <property type="project" value="UniProtKB-KW"/>
</dbReference>
<gene>
    <name evidence="2" type="ORF">ACFPP6_01135</name>
</gene>
<protein>
    <submittedName>
        <fullName evidence="2">Fumarylacetoacetate (FAA) hydrolase</fullName>
    </submittedName>
</protein>
<reference evidence="3" key="1">
    <citation type="journal article" date="2019" name="Int. J. Syst. Evol. Microbiol.">
        <title>The Global Catalogue of Microorganisms (GCM) 10K type strain sequencing project: providing services to taxonomists for standard genome sequencing and annotation.</title>
        <authorList>
            <consortium name="The Broad Institute Genomics Platform"/>
            <consortium name="The Broad Institute Genome Sequencing Center for Infectious Disease"/>
            <person name="Wu L."/>
            <person name="Ma J."/>
        </authorList>
    </citation>
    <scope>NUCLEOTIDE SEQUENCE [LARGE SCALE GENOMIC DNA]</scope>
    <source>
        <strain evidence="3">CGMCC 4.1641</strain>
    </source>
</reference>
<evidence type="ECO:0000313" key="2">
    <source>
        <dbReference type="EMBL" id="MFC5143309.1"/>
    </source>
</evidence>
<dbReference type="SUPFAM" id="SSF56529">
    <property type="entry name" value="FAH"/>
    <property type="match status" value="1"/>
</dbReference>
<evidence type="ECO:0000256" key="1">
    <source>
        <dbReference type="SAM" id="MobiDB-lite"/>
    </source>
</evidence>